<feature type="transmembrane region" description="Helical" evidence="1">
    <location>
        <begin position="5"/>
        <end position="26"/>
    </location>
</feature>
<dbReference type="InterPro" id="IPR006143">
    <property type="entry name" value="RND_pump_MFP"/>
</dbReference>
<dbReference type="InterPro" id="IPR058625">
    <property type="entry name" value="MdtA-like_BSH"/>
</dbReference>
<gene>
    <name evidence="4" type="ORF">S03H2_02320</name>
</gene>
<keyword evidence="1" id="KW-0472">Membrane</keyword>
<feature type="domain" description="Multidrug resistance protein MdtA-like barrel-sandwich hybrid" evidence="2">
    <location>
        <begin position="76"/>
        <end position="176"/>
    </location>
</feature>
<dbReference type="GO" id="GO:1990281">
    <property type="term" value="C:efflux pump complex"/>
    <property type="evidence" value="ECO:0007669"/>
    <property type="project" value="TreeGrafter"/>
</dbReference>
<reference evidence="4" key="1">
    <citation type="journal article" date="2014" name="Front. Microbiol.">
        <title>High frequency of phylogenetically diverse reductive dehalogenase-homologous genes in deep subseafloor sedimentary metagenomes.</title>
        <authorList>
            <person name="Kawai M."/>
            <person name="Futagami T."/>
            <person name="Toyoda A."/>
            <person name="Takaki Y."/>
            <person name="Nishi S."/>
            <person name="Hori S."/>
            <person name="Arai W."/>
            <person name="Tsubouchi T."/>
            <person name="Morono Y."/>
            <person name="Uchiyama I."/>
            <person name="Ito T."/>
            <person name="Fujiyama A."/>
            <person name="Inagaki F."/>
            <person name="Takami H."/>
        </authorList>
    </citation>
    <scope>NUCLEOTIDE SEQUENCE</scope>
    <source>
        <strain evidence="4">Expedition CK06-06</strain>
    </source>
</reference>
<sequence>MKKKWLIVGAIIIVVIIALFIGSRFLNKTDEEELTEQNIKITPQMVTSVEQGDLKKTVSTSGYLQPADEKLLTFNLNGEIEEILIAEGQRVSEGEELMRLEKSQQELNYLIAKNTYELIKTSGSESEINEQELNFQIAKKNLEDTTLKAPFSGLITNVSVKPDDYINSGSEVAYIIDDSSYEIEVAVNEIDSLEIEVGQEVIIILDAFPGREFSGKVREIHNYTQNVNGVVTLPVTVQLDKTDKQFKPGFSALVEIVIGIAEGELLVPISAILDRKGQQMVVKVVDNKPVFTPVKAGFSDGVYTAIEEGLAEGEEIVINVYEFAKAGSKNDGTQRTPGMGGFMRQHE</sequence>
<name>X1F5H2_9ZZZZ</name>
<dbReference type="EMBL" id="BARU01000761">
    <property type="protein sequence ID" value="GAH24624.1"/>
    <property type="molecule type" value="Genomic_DNA"/>
</dbReference>
<dbReference type="Gene3D" id="2.40.50.100">
    <property type="match status" value="1"/>
</dbReference>
<keyword evidence="1" id="KW-0812">Transmembrane</keyword>
<dbReference type="AlphaFoldDB" id="X1F5H2"/>
<accession>X1F5H2</accession>
<proteinExistence type="predicted"/>
<dbReference type="PANTHER" id="PTHR30469:SF33">
    <property type="entry name" value="SLR1207 PROTEIN"/>
    <property type="match status" value="1"/>
</dbReference>
<evidence type="ECO:0000259" key="2">
    <source>
        <dbReference type="Pfam" id="PF25917"/>
    </source>
</evidence>
<dbReference type="Gene3D" id="2.40.30.170">
    <property type="match status" value="1"/>
</dbReference>
<evidence type="ECO:0000313" key="4">
    <source>
        <dbReference type="EMBL" id="GAH24624.1"/>
    </source>
</evidence>
<feature type="domain" description="YknX-like beta-barrel" evidence="3">
    <location>
        <begin position="182"/>
        <end position="256"/>
    </location>
</feature>
<dbReference type="Gene3D" id="2.40.420.20">
    <property type="match status" value="1"/>
</dbReference>
<evidence type="ECO:0000256" key="1">
    <source>
        <dbReference type="SAM" id="Phobius"/>
    </source>
</evidence>
<dbReference type="InterPro" id="IPR058636">
    <property type="entry name" value="Beta-barrel_YknX"/>
</dbReference>
<organism evidence="4">
    <name type="scientific">marine sediment metagenome</name>
    <dbReference type="NCBI Taxonomy" id="412755"/>
    <lineage>
        <taxon>unclassified sequences</taxon>
        <taxon>metagenomes</taxon>
        <taxon>ecological metagenomes</taxon>
    </lineage>
</organism>
<protein>
    <submittedName>
        <fullName evidence="4">Uncharacterized protein</fullName>
    </submittedName>
</protein>
<dbReference type="PANTHER" id="PTHR30469">
    <property type="entry name" value="MULTIDRUG RESISTANCE PROTEIN MDTA"/>
    <property type="match status" value="1"/>
</dbReference>
<dbReference type="Pfam" id="PF25990">
    <property type="entry name" value="Beta-barrel_YknX"/>
    <property type="match status" value="1"/>
</dbReference>
<dbReference type="GO" id="GO:0015562">
    <property type="term" value="F:efflux transmembrane transporter activity"/>
    <property type="evidence" value="ECO:0007669"/>
    <property type="project" value="TreeGrafter"/>
</dbReference>
<dbReference type="Pfam" id="PF25917">
    <property type="entry name" value="BSH_RND"/>
    <property type="match status" value="1"/>
</dbReference>
<dbReference type="SUPFAM" id="SSF111369">
    <property type="entry name" value="HlyD-like secretion proteins"/>
    <property type="match status" value="1"/>
</dbReference>
<evidence type="ECO:0000259" key="3">
    <source>
        <dbReference type="Pfam" id="PF25990"/>
    </source>
</evidence>
<keyword evidence="1" id="KW-1133">Transmembrane helix</keyword>
<dbReference type="NCBIfam" id="TIGR01730">
    <property type="entry name" value="RND_mfp"/>
    <property type="match status" value="1"/>
</dbReference>
<comment type="caution">
    <text evidence="4">The sequence shown here is derived from an EMBL/GenBank/DDBJ whole genome shotgun (WGS) entry which is preliminary data.</text>
</comment>